<dbReference type="AlphaFoldDB" id="S4PKN0"/>
<sequence>MVCFHRLIYVLGYFKNIPRDCPSISLNMFLVVFVHKNLLCTNNFPSNEILATASREVSLQTWCANEMSCFLNSKNLLC</sequence>
<accession>S4PKN0</accession>
<reference evidence="1" key="1">
    <citation type="journal article" date="2013" name="BMC Genomics">
        <title>Unscrambling butterfly oogenesis.</title>
        <authorList>
            <person name="Carter J.M."/>
            <person name="Baker S.C."/>
            <person name="Pink R."/>
            <person name="Carter D.R."/>
            <person name="Collins A."/>
            <person name="Tomlin J."/>
            <person name="Gibbs M."/>
            <person name="Breuker C.J."/>
        </authorList>
    </citation>
    <scope>NUCLEOTIDE SEQUENCE</scope>
    <source>
        <tissue evidence="1">Ovary</tissue>
    </source>
</reference>
<evidence type="ECO:0000313" key="1">
    <source>
        <dbReference type="EMBL" id="JAA90378.1"/>
    </source>
</evidence>
<proteinExistence type="predicted"/>
<reference evidence="1" key="2">
    <citation type="submission" date="2013-05" db="EMBL/GenBank/DDBJ databases">
        <authorList>
            <person name="Carter J.-M."/>
            <person name="Baker S.C."/>
            <person name="Pink R."/>
            <person name="Carter D.R.F."/>
            <person name="Collins A."/>
            <person name="Tomlin J."/>
            <person name="Gibbs M."/>
            <person name="Breuker C.J."/>
        </authorList>
    </citation>
    <scope>NUCLEOTIDE SEQUENCE</scope>
    <source>
        <tissue evidence="1">Ovary</tissue>
    </source>
</reference>
<organism evidence="1">
    <name type="scientific">Pararge aegeria</name>
    <name type="common">speckled wood butterfly</name>
    <dbReference type="NCBI Taxonomy" id="116150"/>
    <lineage>
        <taxon>Eukaryota</taxon>
        <taxon>Metazoa</taxon>
        <taxon>Ecdysozoa</taxon>
        <taxon>Arthropoda</taxon>
        <taxon>Hexapoda</taxon>
        <taxon>Insecta</taxon>
        <taxon>Pterygota</taxon>
        <taxon>Neoptera</taxon>
        <taxon>Endopterygota</taxon>
        <taxon>Lepidoptera</taxon>
        <taxon>Glossata</taxon>
        <taxon>Ditrysia</taxon>
        <taxon>Papilionoidea</taxon>
        <taxon>Nymphalidae</taxon>
        <taxon>Satyrinae</taxon>
        <taxon>Satyrini</taxon>
        <taxon>Parargina</taxon>
        <taxon>Pararge</taxon>
    </lineage>
</organism>
<dbReference type="EMBL" id="GAIX01002182">
    <property type="protein sequence ID" value="JAA90378.1"/>
    <property type="molecule type" value="Transcribed_RNA"/>
</dbReference>
<name>S4PKN0_9NEOP</name>
<protein>
    <submittedName>
        <fullName evidence="1">Uncharacterized protein</fullName>
    </submittedName>
</protein>